<dbReference type="Gene3D" id="3.10.50.40">
    <property type="match status" value="1"/>
</dbReference>
<organism evidence="15 16">
    <name type="scientific">Lancefieldella parvula (strain ATCC 33793 / DSM 20469 / CCUG 32760 / JCM 10300 / KCTC 3663 / VPI 0546 / 1246)</name>
    <name type="common">Atopobium parvulum</name>
    <dbReference type="NCBI Taxonomy" id="521095"/>
    <lineage>
        <taxon>Bacteria</taxon>
        <taxon>Bacillati</taxon>
        <taxon>Actinomycetota</taxon>
        <taxon>Coriobacteriia</taxon>
        <taxon>Coriobacteriales</taxon>
        <taxon>Atopobiaceae</taxon>
        <taxon>Lancefieldella</taxon>
    </lineage>
</organism>
<comment type="subcellular location">
    <subcellularLocation>
        <location evidence="11">Cytoplasm</location>
    </subcellularLocation>
    <text evidence="11">About half TF is bound to the ribosome near the polypeptide exit tunnel while the other half is free in the cytoplasm.</text>
</comment>
<dbReference type="RefSeq" id="WP_012808701.1">
    <property type="nucleotide sequence ID" value="NC_013203.1"/>
</dbReference>
<accession>C8WAA6</accession>
<protein>
    <recommendedName>
        <fullName evidence="4 11">Trigger factor</fullName>
        <shortName evidence="11">TF</shortName>
        <ecNumber evidence="3 11">5.2.1.8</ecNumber>
    </recommendedName>
    <alternativeName>
        <fullName evidence="10 11">PPIase</fullName>
    </alternativeName>
</protein>
<dbReference type="Gene3D" id="3.30.70.1050">
    <property type="entry name" value="Trigger factor ribosome-binding domain"/>
    <property type="match status" value="1"/>
</dbReference>
<keyword evidence="11" id="KW-0963">Cytoplasm</keyword>
<evidence type="ECO:0000256" key="2">
    <source>
        <dbReference type="ARBA" id="ARBA00005464"/>
    </source>
</evidence>
<dbReference type="InterPro" id="IPR046357">
    <property type="entry name" value="PPIase_dom_sf"/>
</dbReference>
<dbReference type="PANTHER" id="PTHR30560:SF3">
    <property type="entry name" value="TRIGGER FACTOR-LIKE PROTEIN TIG, CHLOROPLASTIC"/>
    <property type="match status" value="1"/>
</dbReference>
<dbReference type="PIRSF" id="PIRSF003095">
    <property type="entry name" value="Trigger_factor"/>
    <property type="match status" value="1"/>
</dbReference>
<dbReference type="GO" id="GO:0003755">
    <property type="term" value="F:peptidyl-prolyl cis-trans isomerase activity"/>
    <property type="evidence" value="ECO:0007669"/>
    <property type="project" value="UniProtKB-UniRule"/>
</dbReference>
<dbReference type="GO" id="GO:0005737">
    <property type="term" value="C:cytoplasm"/>
    <property type="evidence" value="ECO:0007669"/>
    <property type="project" value="UniProtKB-SubCell"/>
</dbReference>
<comment type="function">
    <text evidence="11">Involved in protein export. Acts as a chaperone by maintaining the newly synthesized protein in an open conformation. Functions as a peptidyl-prolyl cis-trans isomerase.</text>
</comment>
<dbReference type="HAMAP" id="MF_00303">
    <property type="entry name" value="Trigger_factor_Tig"/>
    <property type="match status" value="1"/>
</dbReference>
<feature type="region of interest" description="Disordered" evidence="12">
    <location>
        <begin position="437"/>
        <end position="474"/>
    </location>
</feature>
<dbReference type="eggNOG" id="COG0544">
    <property type="taxonomic scope" value="Bacteria"/>
</dbReference>
<feature type="compositionally biased region" description="Basic and acidic residues" evidence="12">
    <location>
        <begin position="464"/>
        <end position="474"/>
    </location>
</feature>
<evidence type="ECO:0000256" key="8">
    <source>
        <dbReference type="ARBA" id="ARBA00023235"/>
    </source>
</evidence>
<evidence type="ECO:0000259" key="14">
    <source>
        <dbReference type="Pfam" id="PF05698"/>
    </source>
</evidence>
<evidence type="ECO:0000259" key="13">
    <source>
        <dbReference type="Pfam" id="PF05697"/>
    </source>
</evidence>
<proteinExistence type="inferred from homology"/>
<evidence type="ECO:0000313" key="15">
    <source>
        <dbReference type="EMBL" id="ACV51044.1"/>
    </source>
</evidence>
<dbReference type="HOGENOM" id="CLU_033058_3_0_11"/>
<sequence>MNITVTADKPVDEKLTVKVTVPAAEVDAAIKQAYKDIANKYSFQGFRKGRAPRPVIDGIVGREAVLAQATNDLLGAAEPQLLEELDLVPVGRGDYNQDADLPVEGQDYSYEVVFNVRPEAKLDSYDAPAINMPPNEATEAEIDHQIKQLLSYQAKFENTKEKRAVKEGDTIGVDIKNIEGAAHMEGEDRVLTLNGTQAPKELEEALIGMKPGEEKEVKWTHSHTHGDEVHSHDYDINVKVVAHKKSVTPELTDELAKNTFGYDTVEKLREAVKSEIESDKKNSLPTLKEDRVVEAVGKRLQLDEVPEEYKNEVFNEIAQEFLNGLQQQGMSLDMFLSARGIKTDDFIADLRVQAEERARQSLSLDAMAAELKLEATEEDIRAEFERAGVPNVETAIEEWRKAGRLPAIRESIRRSKALDWLRDNATVTIVDEIAEAAKEEKKAEKKPAKKTSAKKAPAKKKAAKKSEDAKKDAE</sequence>
<dbReference type="GO" id="GO:0015031">
    <property type="term" value="P:protein transport"/>
    <property type="evidence" value="ECO:0007669"/>
    <property type="project" value="UniProtKB-UniRule"/>
</dbReference>
<dbReference type="InterPro" id="IPR005215">
    <property type="entry name" value="Trig_fac"/>
</dbReference>
<dbReference type="GeneID" id="84806142"/>
<dbReference type="GO" id="GO:0051301">
    <property type="term" value="P:cell division"/>
    <property type="evidence" value="ECO:0007669"/>
    <property type="project" value="UniProtKB-KW"/>
</dbReference>
<keyword evidence="5 11" id="KW-0132">Cell division</keyword>
<dbReference type="STRING" id="521095.Apar_0614"/>
<feature type="domain" description="Trigger factor C-terminal" evidence="14">
    <location>
        <begin position="264"/>
        <end position="421"/>
    </location>
</feature>
<dbReference type="NCBIfam" id="TIGR00115">
    <property type="entry name" value="tig"/>
    <property type="match status" value="1"/>
</dbReference>
<evidence type="ECO:0000256" key="7">
    <source>
        <dbReference type="ARBA" id="ARBA00023186"/>
    </source>
</evidence>
<dbReference type="GO" id="GO:0043022">
    <property type="term" value="F:ribosome binding"/>
    <property type="evidence" value="ECO:0007669"/>
    <property type="project" value="TreeGrafter"/>
</dbReference>
<dbReference type="GO" id="GO:0044183">
    <property type="term" value="F:protein folding chaperone"/>
    <property type="evidence" value="ECO:0007669"/>
    <property type="project" value="TreeGrafter"/>
</dbReference>
<dbReference type="InterPro" id="IPR008881">
    <property type="entry name" value="Trigger_fac_ribosome-bd_bac"/>
</dbReference>
<dbReference type="GO" id="GO:0043335">
    <property type="term" value="P:protein unfolding"/>
    <property type="evidence" value="ECO:0007669"/>
    <property type="project" value="TreeGrafter"/>
</dbReference>
<dbReference type="EMBL" id="CP001721">
    <property type="protein sequence ID" value="ACV51044.1"/>
    <property type="molecule type" value="Genomic_DNA"/>
</dbReference>
<dbReference type="SUPFAM" id="SSF102735">
    <property type="entry name" value="Trigger factor ribosome-binding domain"/>
    <property type="match status" value="1"/>
</dbReference>
<dbReference type="SUPFAM" id="SSF109998">
    <property type="entry name" value="Triger factor/SurA peptide-binding domain-like"/>
    <property type="match status" value="1"/>
</dbReference>
<evidence type="ECO:0000256" key="9">
    <source>
        <dbReference type="ARBA" id="ARBA00023306"/>
    </source>
</evidence>
<feature type="domain" description="Trigger factor ribosome-binding bacterial" evidence="13">
    <location>
        <begin position="5"/>
        <end position="149"/>
    </location>
</feature>
<dbReference type="KEGG" id="apv:Apar_0614"/>
<evidence type="ECO:0000256" key="4">
    <source>
        <dbReference type="ARBA" id="ARBA00016902"/>
    </source>
</evidence>
<keyword evidence="16" id="KW-1185">Reference proteome</keyword>
<gene>
    <name evidence="11" type="primary">tig</name>
    <name evidence="15" type="ordered locus">Apar_0614</name>
</gene>
<dbReference type="SUPFAM" id="SSF54534">
    <property type="entry name" value="FKBP-like"/>
    <property type="match status" value="1"/>
</dbReference>
<evidence type="ECO:0000256" key="3">
    <source>
        <dbReference type="ARBA" id="ARBA00013194"/>
    </source>
</evidence>
<name>C8WAA6_LANP1</name>
<feature type="compositionally biased region" description="Basic residues" evidence="12">
    <location>
        <begin position="447"/>
        <end position="463"/>
    </location>
</feature>
<dbReference type="Gene3D" id="1.10.3120.10">
    <property type="entry name" value="Trigger factor, C-terminal domain"/>
    <property type="match status" value="1"/>
</dbReference>
<evidence type="ECO:0000256" key="5">
    <source>
        <dbReference type="ARBA" id="ARBA00022618"/>
    </source>
</evidence>
<evidence type="ECO:0000256" key="12">
    <source>
        <dbReference type="SAM" id="MobiDB-lite"/>
    </source>
</evidence>
<comment type="domain">
    <text evidence="11">Consists of 3 domains; the N-terminus binds the ribosome, the middle domain has PPIase activity, while the C-terminus has intrinsic chaperone activity on its own.</text>
</comment>
<dbReference type="Pfam" id="PF05697">
    <property type="entry name" value="Trigger_N"/>
    <property type="match status" value="1"/>
</dbReference>
<dbReference type="Proteomes" id="UP000000960">
    <property type="component" value="Chromosome"/>
</dbReference>
<keyword evidence="6 11" id="KW-0697">Rotamase</keyword>
<dbReference type="EC" id="5.2.1.8" evidence="3 11"/>
<dbReference type="InterPro" id="IPR037041">
    <property type="entry name" value="Trigger_fac_C_sf"/>
</dbReference>
<keyword evidence="7 11" id="KW-0143">Chaperone</keyword>
<dbReference type="InterPro" id="IPR027304">
    <property type="entry name" value="Trigger_fact/SurA_dom_sf"/>
</dbReference>
<evidence type="ECO:0000313" key="16">
    <source>
        <dbReference type="Proteomes" id="UP000000960"/>
    </source>
</evidence>
<reference evidence="15 16" key="1">
    <citation type="journal article" date="2009" name="Stand. Genomic Sci.">
        <title>Complete genome sequence of Atopobium parvulum type strain (IPP 1246).</title>
        <authorList>
            <person name="Copeland A."/>
            <person name="Sikorski J."/>
            <person name="Lapidus A."/>
            <person name="Nolan M."/>
            <person name="Del Rio T.G."/>
            <person name="Lucas S."/>
            <person name="Chen F."/>
            <person name="Tice H."/>
            <person name="Pitluck S."/>
            <person name="Cheng J.F."/>
            <person name="Pukall R."/>
            <person name="Chertkov O."/>
            <person name="Brettin T."/>
            <person name="Han C."/>
            <person name="Detter J.C."/>
            <person name="Kuske C."/>
            <person name="Bruce D."/>
            <person name="Goodwin L."/>
            <person name="Ivanova N."/>
            <person name="Mavromatis K."/>
            <person name="Mikhailova N."/>
            <person name="Chen A."/>
            <person name="Palaniappan K."/>
            <person name="Chain P."/>
            <person name="Rohde M."/>
            <person name="Goker M."/>
            <person name="Bristow J."/>
            <person name="Eisen J.A."/>
            <person name="Markowitz V."/>
            <person name="Hugenholtz P."/>
            <person name="Kyrpides N.C."/>
            <person name="Klenk H.P."/>
            <person name="Detter J.C."/>
        </authorList>
    </citation>
    <scope>NUCLEOTIDE SEQUENCE [LARGE SCALE GENOMIC DNA]</scope>
    <source>
        <strain evidence="16">ATCC 33793 / DSM 20469 / CCUG 32760 / JCM 10300 / KCTC 3663 / VPI 0546 / 1246</strain>
    </source>
</reference>
<dbReference type="PANTHER" id="PTHR30560">
    <property type="entry name" value="TRIGGER FACTOR CHAPERONE AND PEPTIDYL-PROLYL CIS/TRANS ISOMERASE"/>
    <property type="match status" value="1"/>
</dbReference>
<comment type="similarity">
    <text evidence="2 11">Belongs to the FKBP-type PPIase family. Tig subfamily.</text>
</comment>
<comment type="catalytic activity">
    <reaction evidence="1 11">
        <text>[protein]-peptidylproline (omega=180) = [protein]-peptidylproline (omega=0)</text>
        <dbReference type="Rhea" id="RHEA:16237"/>
        <dbReference type="Rhea" id="RHEA-COMP:10747"/>
        <dbReference type="Rhea" id="RHEA-COMP:10748"/>
        <dbReference type="ChEBI" id="CHEBI:83833"/>
        <dbReference type="ChEBI" id="CHEBI:83834"/>
        <dbReference type="EC" id="5.2.1.8"/>
    </reaction>
</comment>
<evidence type="ECO:0000256" key="11">
    <source>
        <dbReference type="HAMAP-Rule" id="MF_00303"/>
    </source>
</evidence>
<dbReference type="AlphaFoldDB" id="C8WAA6"/>
<dbReference type="GO" id="GO:0051083">
    <property type="term" value="P:'de novo' cotranslational protein folding"/>
    <property type="evidence" value="ECO:0007669"/>
    <property type="project" value="TreeGrafter"/>
</dbReference>
<evidence type="ECO:0000256" key="6">
    <source>
        <dbReference type="ARBA" id="ARBA00023110"/>
    </source>
</evidence>
<dbReference type="InterPro" id="IPR036611">
    <property type="entry name" value="Trigger_fac_ribosome-bd_sf"/>
</dbReference>
<dbReference type="InterPro" id="IPR008880">
    <property type="entry name" value="Trigger_fac_C"/>
</dbReference>
<keyword evidence="9 11" id="KW-0131">Cell cycle</keyword>
<evidence type="ECO:0000256" key="1">
    <source>
        <dbReference type="ARBA" id="ARBA00000971"/>
    </source>
</evidence>
<dbReference type="Pfam" id="PF05698">
    <property type="entry name" value="Trigger_C"/>
    <property type="match status" value="1"/>
</dbReference>
<feature type="compositionally biased region" description="Basic and acidic residues" evidence="12">
    <location>
        <begin position="437"/>
        <end position="446"/>
    </location>
</feature>
<evidence type="ECO:0000256" key="10">
    <source>
        <dbReference type="ARBA" id="ARBA00029986"/>
    </source>
</evidence>
<keyword evidence="8 11" id="KW-0413">Isomerase</keyword>